<gene>
    <name evidence="10" type="ORF">RJ639_024846</name>
</gene>
<dbReference type="FunFam" id="1.10.10.60:FF:000107">
    <property type="entry name" value="MYB transcription factor"/>
    <property type="match status" value="1"/>
</dbReference>
<keyword evidence="3" id="KW-0805">Transcription regulation</keyword>
<feature type="domain" description="Myb-like" evidence="8">
    <location>
        <begin position="73"/>
        <end position="123"/>
    </location>
</feature>
<feature type="region of interest" description="Disordered" evidence="7">
    <location>
        <begin position="162"/>
        <end position="205"/>
    </location>
</feature>
<dbReference type="Proteomes" id="UP001188597">
    <property type="component" value="Unassembled WGS sequence"/>
</dbReference>
<dbReference type="Pfam" id="PF00249">
    <property type="entry name" value="Myb_DNA-binding"/>
    <property type="match status" value="2"/>
</dbReference>
<dbReference type="PROSITE" id="PS50090">
    <property type="entry name" value="MYB_LIKE"/>
    <property type="match status" value="2"/>
</dbReference>
<evidence type="ECO:0000256" key="2">
    <source>
        <dbReference type="ARBA" id="ARBA00022737"/>
    </source>
</evidence>
<dbReference type="GO" id="GO:0043565">
    <property type="term" value="F:sequence-specific DNA binding"/>
    <property type="evidence" value="ECO:0007669"/>
    <property type="project" value="InterPro"/>
</dbReference>
<reference evidence="10" key="1">
    <citation type="submission" date="2022-12" db="EMBL/GenBank/DDBJ databases">
        <title>Draft genome assemblies for two species of Escallonia (Escalloniales).</title>
        <authorList>
            <person name="Chanderbali A."/>
            <person name="Dervinis C."/>
            <person name="Anghel I."/>
            <person name="Soltis D."/>
            <person name="Soltis P."/>
            <person name="Zapata F."/>
        </authorList>
    </citation>
    <scope>NUCLEOTIDE SEQUENCE</scope>
    <source>
        <strain evidence="10">UCBG64.0493</strain>
        <tissue evidence="10">Leaf</tissue>
    </source>
</reference>
<feature type="compositionally biased region" description="Polar residues" evidence="7">
    <location>
        <begin position="196"/>
        <end position="205"/>
    </location>
</feature>
<keyword evidence="11" id="KW-1185">Reference proteome</keyword>
<evidence type="ECO:0000256" key="1">
    <source>
        <dbReference type="ARBA" id="ARBA00004123"/>
    </source>
</evidence>
<name>A0AA88UY89_9ASTE</name>
<feature type="region of interest" description="Disordered" evidence="7">
    <location>
        <begin position="1"/>
        <end position="29"/>
    </location>
</feature>
<keyword evidence="6" id="KW-0539">Nucleus</keyword>
<evidence type="ECO:0000259" key="8">
    <source>
        <dbReference type="PROSITE" id="PS50090"/>
    </source>
</evidence>
<dbReference type="PANTHER" id="PTHR45675:SF31">
    <property type="entry name" value="MYB TRANSCRIPTION FACTOR"/>
    <property type="match status" value="1"/>
</dbReference>
<dbReference type="EMBL" id="JAVXUP010003821">
    <property type="protein sequence ID" value="KAK2998083.1"/>
    <property type="molecule type" value="Genomic_DNA"/>
</dbReference>
<evidence type="ECO:0000256" key="4">
    <source>
        <dbReference type="ARBA" id="ARBA00023125"/>
    </source>
</evidence>
<evidence type="ECO:0000259" key="9">
    <source>
        <dbReference type="PROSITE" id="PS51294"/>
    </source>
</evidence>
<feature type="domain" description="Myb-like" evidence="8">
    <location>
        <begin position="20"/>
        <end position="72"/>
    </location>
</feature>
<evidence type="ECO:0000313" key="10">
    <source>
        <dbReference type="EMBL" id="KAK2998083.1"/>
    </source>
</evidence>
<feature type="domain" description="HTH myb-type" evidence="9">
    <location>
        <begin position="22"/>
        <end position="76"/>
    </location>
</feature>
<evidence type="ECO:0000256" key="3">
    <source>
        <dbReference type="ARBA" id="ARBA00023015"/>
    </source>
</evidence>
<feature type="domain" description="HTH myb-type" evidence="9">
    <location>
        <begin position="77"/>
        <end position="127"/>
    </location>
</feature>
<dbReference type="PANTHER" id="PTHR45675">
    <property type="entry name" value="MYB TRANSCRIPTION FACTOR-RELATED-RELATED"/>
    <property type="match status" value="1"/>
</dbReference>
<sequence length="275" mass="31084">MGAKNIRNGFAAESRELSEPNKVKKGPWTQEEDSKLRDYIAVHGEGRWSTVALRAGLKRTDKSCRLRWFNYLRPNLRHGNITLEEQLTILQLHSRWGNRWAKIAEQLPGRTDNEIKNFWRTRVQKQAKQLHCDVNSIEFRDAMQHLWLPRLTEQILASSEASTARPIDQSSDADDQVMETGLSTPTIGPALKPELSGTSSHSHSPEAQVSSVSVLTFGDDQGTNRPNGLFDGLIYSPELVADFSSIAQLSNTWSIGGDWLHFSEDLEFWPKLNFG</sequence>
<evidence type="ECO:0000256" key="7">
    <source>
        <dbReference type="SAM" id="MobiDB-lite"/>
    </source>
</evidence>
<dbReference type="InterPro" id="IPR009057">
    <property type="entry name" value="Homeodomain-like_sf"/>
</dbReference>
<dbReference type="AlphaFoldDB" id="A0AA88UY89"/>
<dbReference type="InterPro" id="IPR044676">
    <property type="entry name" value="EOBI/EOBII-like_plant"/>
</dbReference>
<comment type="caution">
    <text evidence="10">The sequence shown here is derived from an EMBL/GenBank/DDBJ whole genome shotgun (WGS) entry which is preliminary data.</text>
</comment>
<evidence type="ECO:0000313" key="11">
    <source>
        <dbReference type="Proteomes" id="UP001188597"/>
    </source>
</evidence>
<dbReference type="SMART" id="SM00717">
    <property type="entry name" value="SANT"/>
    <property type="match status" value="2"/>
</dbReference>
<dbReference type="Gene3D" id="1.10.10.60">
    <property type="entry name" value="Homeodomain-like"/>
    <property type="match status" value="2"/>
</dbReference>
<dbReference type="FunFam" id="1.10.10.60:FF:000011">
    <property type="entry name" value="Myb transcription factor"/>
    <property type="match status" value="1"/>
</dbReference>
<accession>A0AA88UY89</accession>
<evidence type="ECO:0000256" key="5">
    <source>
        <dbReference type="ARBA" id="ARBA00023163"/>
    </source>
</evidence>
<dbReference type="GO" id="GO:0003700">
    <property type="term" value="F:DNA-binding transcription factor activity"/>
    <property type="evidence" value="ECO:0007669"/>
    <property type="project" value="InterPro"/>
</dbReference>
<dbReference type="PROSITE" id="PS51294">
    <property type="entry name" value="HTH_MYB"/>
    <property type="match status" value="2"/>
</dbReference>
<dbReference type="CDD" id="cd00167">
    <property type="entry name" value="SANT"/>
    <property type="match status" value="2"/>
</dbReference>
<dbReference type="InterPro" id="IPR001005">
    <property type="entry name" value="SANT/Myb"/>
</dbReference>
<feature type="compositionally biased region" description="Basic and acidic residues" evidence="7">
    <location>
        <begin position="13"/>
        <end position="22"/>
    </location>
</feature>
<keyword evidence="5" id="KW-0804">Transcription</keyword>
<dbReference type="InterPro" id="IPR017930">
    <property type="entry name" value="Myb_dom"/>
</dbReference>
<dbReference type="GO" id="GO:0005634">
    <property type="term" value="C:nucleus"/>
    <property type="evidence" value="ECO:0007669"/>
    <property type="project" value="UniProtKB-SubCell"/>
</dbReference>
<organism evidence="10 11">
    <name type="scientific">Escallonia herrerae</name>
    <dbReference type="NCBI Taxonomy" id="1293975"/>
    <lineage>
        <taxon>Eukaryota</taxon>
        <taxon>Viridiplantae</taxon>
        <taxon>Streptophyta</taxon>
        <taxon>Embryophyta</taxon>
        <taxon>Tracheophyta</taxon>
        <taxon>Spermatophyta</taxon>
        <taxon>Magnoliopsida</taxon>
        <taxon>eudicotyledons</taxon>
        <taxon>Gunneridae</taxon>
        <taxon>Pentapetalae</taxon>
        <taxon>asterids</taxon>
        <taxon>campanulids</taxon>
        <taxon>Escalloniales</taxon>
        <taxon>Escalloniaceae</taxon>
        <taxon>Escallonia</taxon>
    </lineage>
</organism>
<keyword evidence="2" id="KW-0677">Repeat</keyword>
<dbReference type="SUPFAM" id="SSF46689">
    <property type="entry name" value="Homeodomain-like"/>
    <property type="match status" value="1"/>
</dbReference>
<comment type="subcellular location">
    <subcellularLocation>
        <location evidence="1">Nucleus</location>
    </subcellularLocation>
</comment>
<keyword evidence="4" id="KW-0238">DNA-binding</keyword>
<proteinExistence type="predicted"/>
<evidence type="ECO:0000256" key="6">
    <source>
        <dbReference type="ARBA" id="ARBA00023242"/>
    </source>
</evidence>
<protein>
    <submittedName>
        <fullName evidence="10">Uncharacterized protein</fullName>
    </submittedName>
</protein>